<feature type="transmembrane region" description="Helical" evidence="5">
    <location>
        <begin position="138"/>
        <end position="159"/>
    </location>
</feature>
<dbReference type="InterPro" id="IPR003439">
    <property type="entry name" value="ABC_transporter-like_ATP-bd"/>
</dbReference>
<protein>
    <submittedName>
        <fullName evidence="8">ABC transporter ATP-binding protein</fullName>
    </submittedName>
</protein>
<feature type="transmembrane region" description="Helical" evidence="5">
    <location>
        <begin position="62"/>
        <end position="80"/>
    </location>
</feature>
<feature type="domain" description="ABC transmembrane type-1" evidence="7">
    <location>
        <begin position="26"/>
        <end position="306"/>
    </location>
</feature>
<keyword evidence="4 5" id="KW-0472">Membrane</keyword>
<dbReference type="Pfam" id="PF00664">
    <property type="entry name" value="ABC_membrane"/>
    <property type="match status" value="1"/>
</dbReference>
<dbReference type="InterPro" id="IPR017871">
    <property type="entry name" value="ABC_transporter-like_CS"/>
</dbReference>
<feature type="transmembrane region" description="Helical" evidence="5">
    <location>
        <begin position="165"/>
        <end position="185"/>
    </location>
</feature>
<evidence type="ECO:0000256" key="2">
    <source>
        <dbReference type="ARBA" id="ARBA00022692"/>
    </source>
</evidence>
<comment type="caution">
    <text evidence="8">The sequence shown here is derived from an EMBL/GenBank/DDBJ whole genome shotgun (WGS) entry which is preliminary data.</text>
</comment>
<evidence type="ECO:0000256" key="1">
    <source>
        <dbReference type="ARBA" id="ARBA00004651"/>
    </source>
</evidence>
<evidence type="ECO:0000256" key="3">
    <source>
        <dbReference type="ARBA" id="ARBA00022989"/>
    </source>
</evidence>
<feature type="transmembrane region" description="Helical" evidence="5">
    <location>
        <begin position="25"/>
        <end position="50"/>
    </location>
</feature>
<dbReference type="CDD" id="cd07346">
    <property type="entry name" value="ABC_6TM_exporters"/>
    <property type="match status" value="1"/>
</dbReference>
<dbReference type="Gene3D" id="1.20.1560.10">
    <property type="entry name" value="ABC transporter type 1, transmembrane domain"/>
    <property type="match status" value="1"/>
</dbReference>
<dbReference type="EMBL" id="JBHSFO010000003">
    <property type="protein sequence ID" value="MFC4603651.1"/>
    <property type="molecule type" value="Genomic_DNA"/>
</dbReference>
<dbReference type="RefSeq" id="WP_378415806.1">
    <property type="nucleotide sequence ID" value="NZ_JBHSFO010000003.1"/>
</dbReference>
<dbReference type="Proteomes" id="UP001595914">
    <property type="component" value="Unassembled WGS sequence"/>
</dbReference>
<dbReference type="SUPFAM" id="SSF90123">
    <property type="entry name" value="ABC transporter transmembrane region"/>
    <property type="match status" value="1"/>
</dbReference>
<dbReference type="PROSITE" id="PS50893">
    <property type="entry name" value="ABC_TRANSPORTER_2"/>
    <property type="match status" value="1"/>
</dbReference>
<dbReference type="PROSITE" id="PS50929">
    <property type="entry name" value="ABC_TM1F"/>
    <property type="match status" value="1"/>
</dbReference>
<dbReference type="PANTHER" id="PTHR43394:SF1">
    <property type="entry name" value="ATP-BINDING CASSETTE SUB-FAMILY B MEMBER 10, MITOCHONDRIAL"/>
    <property type="match status" value="1"/>
</dbReference>
<sequence length="573" mass="59399">MGLTSDRAGGAAVLRRMLARNRGRLALGAALLMVHQMAETAVPIAIGWIIGQAVSTGDTAAMIWSVVGLGALFVLLTSAWRTGARVLTVAQQREAHRLRVEVAGRILHPRGVRTELRSGELLTVSTSDADRAVWVLEVLPWAVAALTAAVASAVTLLVIDVTLGLAVLIGTPVILGLMQLAAPLITRRATDQQAASARATGMATDLVSGLRPLRGLGAEAVAAERYRAASTEALGARLRAARTTGVYIGTSVTVSALLAVGVAGFAGLFALQGRIGVGELITVVGLSQFIIEPLGVLARLPGVLADSRASADRLALVLDAEPLVPSGDGAAPASADLELADVNYRSLSGLSLRARPGELVAVLARRPQDGEALAQLLSGHVPPADYDGALRIDGTDLVELDLGHARRVLLVEPHHTDLFAGTLHSNVVAGRPDADADAVQRALVASASTDVVDAHPHGLDLVVTDRGASLSGGQRQRVALARALVAGAPLLVLHDPTTAVDAVTEQAIAEGISRLRHREAEPLLHTTVLITSSPALLSAADRVLVVSDGRVVVEGTHAGLLETDPDYRKAVLR</sequence>
<accession>A0ABV9FNJ4</accession>
<dbReference type="GO" id="GO:0005524">
    <property type="term" value="F:ATP binding"/>
    <property type="evidence" value="ECO:0007669"/>
    <property type="project" value="UniProtKB-KW"/>
</dbReference>
<dbReference type="InterPro" id="IPR011527">
    <property type="entry name" value="ABC1_TM_dom"/>
</dbReference>
<gene>
    <name evidence="8" type="ORF">ACFO6S_08170</name>
</gene>
<evidence type="ECO:0000259" key="7">
    <source>
        <dbReference type="PROSITE" id="PS50929"/>
    </source>
</evidence>
<keyword evidence="2 5" id="KW-0812">Transmembrane</keyword>
<evidence type="ECO:0000313" key="8">
    <source>
        <dbReference type="EMBL" id="MFC4603651.1"/>
    </source>
</evidence>
<keyword evidence="8" id="KW-0067">ATP-binding</keyword>
<dbReference type="InterPro" id="IPR039421">
    <property type="entry name" value="Type_1_exporter"/>
</dbReference>
<dbReference type="SUPFAM" id="SSF52540">
    <property type="entry name" value="P-loop containing nucleoside triphosphate hydrolases"/>
    <property type="match status" value="1"/>
</dbReference>
<dbReference type="InterPro" id="IPR036640">
    <property type="entry name" value="ABC1_TM_sf"/>
</dbReference>
<comment type="subcellular location">
    <subcellularLocation>
        <location evidence="1">Cell membrane</location>
        <topology evidence="1">Multi-pass membrane protein</topology>
    </subcellularLocation>
</comment>
<keyword evidence="3 5" id="KW-1133">Transmembrane helix</keyword>
<keyword evidence="8" id="KW-0547">Nucleotide-binding</keyword>
<dbReference type="PROSITE" id="PS00211">
    <property type="entry name" value="ABC_TRANSPORTER_1"/>
    <property type="match status" value="1"/>
</dbReference>
<feature type="transmembrane region" description="Helical" evidence="5">
    <location>
        <begin position="246"/>
        <end position="271"/>
    </location>
</feature>
<dbReference type="Pfam" id="PF00005">
    <property type="entry name" value="ABC_tran"/>
    <property type="match status" value="1"/>
</dbReference>
<evidence type="ECO:0000313" key="9">
    <source>
        <dbReference type="Proteomes" id="UP001595914"/>
    </source>
</evidence>
<reference evidence="9" key="1">
    <citation type="journal article" date="2019" name="Int. J. Syst. Evol. Microbiol.">
        <title>The Global Catalogue of Microorganisms (GCM) 10K type strain sequencing project: providing services to taxonomists for standard genome sequencing and annotation.</title>
        <authorList>
            <consortium name="The Broad Institute Genomics Platform"/>
            <consortium name="The Broad Institute Genome Sequencing Center for Infectious Disease"/>
            <person name="Wu L."/>
            <person name="Ma J."/>
        </authorList>
    </citation>
    <scope>NUCLEOTIDE SEQUENCE [LARGE SCALE GENOMIC DNA]</scope>
    <source>
        <strain evidence="9">CCUG 54520</strain>
    </source>
</reference>
<dbReference type="PANTHER" id="PTHR43394">
    <property type="entry name" value="ATP-DEPENDENT PERMEASE MDL1, MITOCHONDRIAL"/>
    <property type="match status" value="1"/>
</dbReference>
<evidence type="ECO:0000259" key="6">
    <source>
        <dbReference type="PROSITE" id="PS50893"/>
    </source>
</evidence>
<organism evidence="8 9">
    <name type="scientific">Rhodococcus kronopolitis</name>
    <dbReference type="NCBI Taxonomy" id="1460226"/>
    <lineage>
        <taxon>Bacteria</taxon>
        <taxon>Bacillati</taxon>
        <taxon>Actinomycetota</taxon>
        <taxon>Actinomycetes</taxon>
        <taxon>Mycobacteriales</taxon>
        <taxon>Nocardiaceae</taxon>
        <taxon>Rhodococcus</taxon>
    </lineage>
</organism>
<evidence type="ECO:0000256" key="5">
    <source>
        <dbReference type="SAM" id="Phobius"/>
    </source>
</evidence>
<keyword evidence="9" id="KW-1185">Reference proteome</keyword>
<name>A0ABV9FNJ4_9NOCA</name>
<feature type="domain" description="ABC transporter" evidence="6">
    <location>
        <begin position="332"/>
        <end position="573"/>
    </location>
</feature>
<evidence type="ECO:0000256" key="4">
    <source>
        <dbReference type="ARBA" id="ARBA00023136"/>
    </source>
</evidence>
<dbReference type="Gene3D" id="3.40.50.300">
    <property type="entry name" value="P-loop containing nucleotide triphosphate hydrolases"/>
    <property type="match status" value="1"/>
</dbReference>
<dbReference type="InterPro" id="IPR027417">
    <property type="entry name" value="P-loop_NTPase"/>
</dbReference>
<proteinExistence type="predicted"/>